<reference evidence="2 3" key="1">
    <citation type="journal article" date="2014" name="Int. J. Syst. Evol. Microbiol.">
        <title>Nitrososphaera viennensis gen. nov., sp. nov., an aerobic and mesophilic, ammonia-oxidizing archaeon from soil and a member of the archaeal phylum Thaumarchaeota.</title>
        <authorList>
            <person name="Stieglmeier M."/>
            <person name="Klingl A."/>
            <person name="Alves R.J."/>
            <person name="Rittmann S.K."/>
            <person name="Melcher M."/>
            <person name="Leisch N."/>
            <person name="Schleper C."/>
        </authorList>
    </citation>
    <scope>NUCLEOTIDE SEQUENCE [LARGE SCALE GENOMIC DNA]</scope>
    <source>
        <strain evidence="2">EN76</strain>
    </source>
</reference>
<protein>
    <submittedName>
        <fullName evidence="2">Uncharacterized protein</fullName>
    </submittedName>
</protein>
<keyword evidence="3" id="KW-1185">Reference proteome</keyword>
<dbReference type="HOGENOM" id="CLU_3130980_0_0_2"/>
<evidence type="ECO:0000313" key="3">
    <source>
        <dbReference type="Proteomes" id="UP000027093"/>
    </source>
</evidence>
<keyword evidence="1" id="KW-0472">Membrane</keyword>
<dbReference type="KEGG" id="nvn:NVIE_019150"/>
<name>A0A060HL02_9ARCH</name>
<feature type="transmembrane region" description="Helical" evidence="1">
    <location>
        <begin position="20"/>
        <end position="38"/>
    </location>
</feature>
<accession>A0A060HL02</accession>
<proteinExistence type="predicted"/>
<evidence type="ECO:0000256" key="1">
    <source>
        <dbReference type="SAM" id="Phobius"/>
    </source>
</evidence>
<evidence type="ECO:0000313" key="2">
    <source>
        <dbReference type="EMBL" id="AIC16173.1"/>
    </source>
</evidence>
<gene>
    <name evidence="2" type="ORF">NVIE_019150</name>
</gene>
<keyword evidence="1" id="KW-1133">Transmembrane helix</keyword>
<sequence>MWLERDKLGRILNDRGVEIVGGIYSVFLHLVLSSLRLMEMPVKNRLIKS</sequence>
<dbReference type="AlphaFoldDB" id="A0A060HL02"/>
<keyword evidence="1" id="KW-0812">Transmembrane</keyword>
<dbReference type="Proteomes" id="UP000027093">
    <property type="component" value="Chromosome"/>
</dbReference>
<organism evidence="2 3">
    <name type="scientific">Nitrososphaera viennensis EN76</name>
    <dbReference type="NCBI Taxonomy" id="926571"/>
    <lineage>
        <taxon>Archaea</taxon>
        <taxon>Nitrososphaerota</taxon>
        <taxon>Nitrososphaeria</taxon>
        <taxon>Nitrososphaerales</taxon>
        <taxon>Nitrososphaeraceae</taxon>
        <taxon>Nitrososphaera</taxon>
    </lineage>
</organism>
<dbReference type="EMBL" id="CP007536">
    <property type="protein sequence ID" value="AIC16173.1"/>
    <property type="molecule type" value="Genomic_DNA"/>
</dbReference>